<sequence length="702" mass="73901">MSSRDLTTHTSLLRPARAAVQEPPTSLDGHGVFAIIVFAVVTLIVIWPIRIPIPFAVSERVAKVWHRAAGPEATAARTPDQHIDPGRRGEPLPRVPLTLGSSTSPRGSQRRYISLTHVSAPAIGILFLLATRTIGGEQIRLGIVGDGGVKPYSVLALFISLAYIAISLDATGLLRYLALHVSLKGGRSGPRLFYLLYAFFFLLGLLVGNDPVILSGTAFLVHFTRISGISRPDAWIWAQFSAANISSALLVSSNPTNIVIASGFGVEFTTYSAFMALPTIASGLTALVVVRLIFVTQKAGKWSLMGYILPGGNRGNAGRRSNKTASQSGTQQSEAAAADTSAATAVEGETSPAAPASLHPPQGRSTSPARDIVYIPPYLIPPDVRPREALVDPFGAIFGSIVMAATLIVLVGTSVTGAVEVYEIALPGAAICLLRDILKDLKDGRTERKARQKMSTNQSVESSAEPAVDAPGEAIELQKIGSAPGQTGERENANASSLTASGAVFNLGPARRMLLKSLQFPSWFAKTFPTVTAVFTRLPLPLLPFAFGMFILVESLAHVGFIDIMASGLGKVCSGAGEIGTALFIGCLSVLLCNLGGTNIGACIILVRAIVSTPFSQHLSSESTASITQTAIYALALGSNVGALGGTFAASLAGLLWRESLRQGGIQLRARHIAIWSLLTAPLALLSGLIVVWAQVRSGRWP</sequence>
<feature type="compositionally biased region" description="Basic and acidic residues" evidence="7">
    <location>
        <begin position="79"/>
        <end position="91"/>
    </location>
</feature>
<evidence type="ECO:0000313" key="10">
    <source>
        <dbReference type="EMBL" id="PWN22103.1"/>
    </source>
</evidence>
<accession>A0A316UCH3</accession>
<dbReference type="PANTHER" id="PTHR43302:SF5">
    <property type="entry name" value="TRANSPORTER ARSB-RELATED"/>
    <property type="match status" value="1"/>
</dbReference>
<evidence type="ECO:0000313" key="11">
    <source>
        <dbReference type="Proteomes" id="UP000245942"/>
    </source>
</evidence>
<name>A0A316UCH3_9BASI</name>
<dbReference type="OrthoDB" id="442352at2759"/>
<dbReference type="AlphaFoldDB" id="A0A316UCH3"/>
<dbReference type="InterPro" id="IPR004680">
    <property type="entry name" value="Cit_transptr-like_dom"/>
</dbReference>
<evidence type="ECO:0000256" key="6">
    <source>
        <dbReference type="ARBA" id="ARBA00023136"/>
    </source>
</evidence>
<feature type="transmembrane region" description="Helical" evidence="8">
    <location>
        <begin position="191"/>
        <end position="208"/>
    </location>
</feature>
<feature type="transmembrane region" description="Helical" evidence="8">
    <location>
        <begin position="154"/>
        <end position="179"/>
    </location>
</feature>
<dbReference type="EMBL" id="KZ819323">
    <property type="protein sequence ID" value="PWN22103.1"/>
    <property type="molecule type" value="Genomic_DNA"/>
</dbReference>
<feature type="transmembrane region" description="Helical" evidence="8">
    <location>
        <begin position="582"/>
        <end position="611"/>
    </location>
</feature>
<dbReference type="Pfam" id="PF03600">
    <property type="entry name" value="CitMHS"/>
    <property type="match status" value="1"/>
</dbReference>
<organism evidence="10 11">
    <name type="scientific">Pseudomicrostroma glucosiphilum</name>
    <dbReference type="NCBI Taxonomy" id="1684307"/>
    <lineage>
        <taxon>Eukaryota</taxon>
        <taxon>Fungi</taxon>
        <taxon>Dikarya</taxon>
        <taxon>Basidiomycota</taxon>
        <taxon>Ustilaginomycotina</taxon>
        <taxon>Exobasidiomycetes</taxon>
        <taxon>Microstromatales</taxon>
        <taxon>Microstromatales incertae sedis</taxon>
        <taxon>Pseudomicrostroma</taxon>
    </lineage>
</organism>
<feature type="compositionally biased region" description="Polar residues" evidence="7">
    <location>
        <begin position="323"/>
        <end position="334"/>
    </location>
</feature>
<evidence type="ECO:0000256" key="4">
    <source>
        <dbReference type="ARBA" id="ARBA00022692"/>
    </source>
</evidence>
<feature type="transmembrane region" description="Helical" evidence="8">
    <location>
        <begin position="112"/>
        <end position="134"/>
    </location>
</feature>
<feature type="transmembrane region" description="Helical" evidence="8">
    <location>
        <begin position="34"/>
        <end position="57"/>
    </location>
</feature>
<feature type="transmembrane region" description="Helical" evidence="8">
    <location>
        <begin position="631"/>
        <end position="657"/>
    </location>
</feature>
<dbReference type="PANTHER" id="PTHR43302">
    <property type="entry name" value="TRANSPORTER ARSB-RELATED"/>
    <property type="match status" value="1"/>
</dbReference>
<feature type="transmembrane region" description="Helical" evidence="8">
    <location>
        <begin position="271"/>
        <end position="294"/>
    </location>
</feature>
<feature type="domain" description="Citrate transporter-like" evidence="9">
    <location>
        <begin position="120"/>
        <end position="621"/>
    </location>
</feature>
<keyword evidence="5 8" id="KW-1133">Transmembrane helix</keyword>
<keyword evidence="6 8" id="KW-0472">Membrane</keyword>
<keyword evidence="11" id="KW-1185">Reference proteome</keyword>
<keyword evidence="3" id="KW-1003">Cell membrane</keyword>
<evidence type="ECO:0000259" key="9">
    <source>
        <dbReference type="Pfam" id="PF03600"/>
    </source>
</evidence>
<dbReference type="GeneID" id="37011942"/>
<gene>
    <name evidence="10" type="ORF">BCV69DRAFT_246454</name>
</gene>
<comment type="subcellular location">
    <subcellularLocation>
        <location evidence="1">Cell membrane</location>
        <topology evidence="1">Multi-pass membrane protein</topology>
    </subcellularLocation>
</comment>
<evidence type="ECO:0000256" key="7">
    <source>
        <dbReference type="SAM" id="MobiDB-lite"/>
    </source>
</evidence>
<dbReference type="GO" id="GO:0055085">
    <property type="term" value="P:transmembrane transport"/>
    <property type="evidence" value="ECO:0007669"/>
    <property type="project" value="InterPro"/>
</dbReference>
<dbReference type="Proteomes" id="UP000245942">
    <property type="component" value="Unassembled WGS sequence"/>
</dbReference>
<protein>
    <recommendedName>
        <fullName evidence="9">Citrate transporter-like domain-containing protein</fullName>
    </recommendedName>
</protein>
<keyword evidence="4 8" id="KW-0812">Transmembrane</keyword>
<feature type="transmembrane region" description="Helical" evidence="8">
    <location>
        <begin position="546"/>
        <end position="570"/>
    </location>
</feature>
<reference evidence="10 11" key="1">
    <citation type="journal article" date="2018" name="Mol. Biol. Evol.">
        <title>Broad Genomic Sampling Reveals a Smut Pathogenic Ancestry of the Fungal Clade Ustilaginomycotina.</title>
        <authorList>
            <person name="Kijpornyongpan T."/>
            <person name="Mondo S.J."/>
            <person name="Barry K."/>
            <person name="Sandor L."/>
            <person name="Lee J."/>
            <person name="Lipzen A."/>
            <person name="Pangilinan J."/>
            <person name="LaButti K."/>
            <person name="Hainaut M."/>
            <person name="Henrissat B."/>
            <person name="Grigoriev I.V."/>
            <person name="Spatafora J.W."/>
            <person name="Aime M.C."/>
        </authorList>
    </citation>
    <scope>NUCLEOTIDE SEQUENCE [LARGE SCALE GENOMIC DNA]</scope>
    <source>
        <strain evidence="10 11">MCA 4718</strain>
    </source>
</reference>
<evidence type="ECO:0000256" key="5">
    <source>
        <dbReference type="ARBA" id="ARBA00022989"/>
    </source>
</evidence>
<evidence type="ECO:0000256" key="8">
    <source>
        <dbReference type="SAM" id="Phobius"/>
    </source>
</evidence>
<evidence type="ECO:0000256" key="1">
    <source>
        <dbReference type="ARBA" id="ARBA00004651"/>
    </source>
</evidence>
<dbReference type="GO" id="GO:0005886">
    <property type="term" value="C:plasma membrane"/>
    <property type="evidence" value="ECO:0007669"/>
    <property type="project" value="UniProtKB-SubCell"/>
</dbReference>
<feature type="compositionally biased region" description="Low complexity" evidence="7">
    <location>
        <begin position="335"/>
        <end position="345"/>
    </location>
</feature>
<keyword evidence="2" id="KW-0813">Transport</keyword>
<feature type="region of interest" description="Disordered" evidence="7">
    <location>
        <begin position="72"/>
        <end position="108"/>
    </location>
</feature>
<feature type="region of interest" description="Disordered" evidence="7">
    <location>
        <begin position="315"/>
        <end position="369"/>
    </location>
</feature>
<evidence type="ECO:0000256" key="2">
    <source>
        <dbReference type="ARBA" id="ARBA00022448"/>
    </source>
</evidence>
<feature type="transmembrane region" description="Helical" evidence="8">
    <location>
        <begin position="673"/>
        <end position="696"/>
    </location>
</feature>
<dbReference type="RefSeq" id="XP_025349263.1">
    <property type="nucleotide sequence ID" value="XM_025490208.1"/>
</dbReference>
<dbReference type="STRING" id="1684307.A0A316UCH3"/>
<evidence type="ECO:0000256" key="3">
    <source>
        <dbReference type="ARBA" id="ARBA00022475"/>
    </source>
</evidence>
<feature type="transmembrane region" description="Helical" evidence="8">
    <location>
        <begin position="394"/>
        <end position="415"/>
    </location>
</feature>
<proteinExistence type="predicted"/>